<evidence type="ECO:0000256" key="8">
    <source>
        <dbReference type="ARBA" id="ARBA00023316"/>
    </source>
</evidence>
<evidence type="ECO:0000256" key="4">
    <source>
        <dbReference type="ARBA" id="ARBA00022679"/>
    </source>
</evidence>
<keyword evidence="4" id="KW-0808">Transferase</keyword>
<evidence type="ECO:0000256" key="5">
    <source>
        <dbReference type="ARBA" id="ARBA00022801"/>
    </source>
</evidence>
<keyword evidence="11" id="KW-0449">Lipoprotein</keyword>
<evidence type="ECO:0000313" key="12">
    <source>
        <dbReference type="Proteomes" id="UP000554520"/>
    </source>
</evidence>
<evidence type="ECO:0000256" key="1">
    <source>
        <dbReference type="ARBA" id="ARBA00004752"/>
    </source>
</evidence>
<evidence type="ECO:0000256" key="3">
    <source>
        <dbReference type="ARBA" id="ARBA00022676"/>
    </source>
</evidence>
<evidence type="ECO:0000256" key="2">
    <source>
        <dbReference type="ARBA" id="ARBA00005992"/>
    </source>
</evidence>
<dbReference type="Gene3D" id="2.40.440.10">
    <property type="entry name" value="L,D-transpeptidase catalytic domain-like"/>
    <property type="match status" value="1"/>
</dbReference>
<comment type="similarity">
    <text evidence="2">Belongs to the YkuD family.</text>
</comment>
<dbReference type="Proteomes" id="UP000554520">
    <property type="component" value="Unassembled WGS sequence"/>
</dbReference>
<keyword evidence="8 9" id="KW-0961">Cell wall biogenesis/degradation</keyword>
<dbReference type="Pfam" id="PF03734">
    <property type="entry name" value="YkuD"/>
    <property type="match status" value="1"/>
</dbReference>
<evidence type="ECO:0000259" key="10">
    <source>
        <dbReference type="PROSITE" id="PS52029"/>
    </source>
</evidence>
<dbReference type="PROSITE" id="PS52029">
    <property type="entry name" value="LD_TPASE"/>
    <property type="match status" value="1"/>
</dbReference>
<dbReference type="InterPro" id="IPR050979">
    <property type="entry name" value="LD-transpeptidase"/>
</dbReference>
<dbReference type="AlphaFoldDB" id="A0A839UGE5"/>
<evidence type="ECO:0000256" key="7">
    <source>
        <dbReference type="ARBA" id="ARBA00022984"/>
    </source>
</evidence>
<dbReference type="SUPFAM" id="SSF141523">
    <property type="entry name" value="L,D-transpeptidase catalytic domain-like"/>
    <property type="match status" value="1"/>
</dbReference>
<evidence type="ECO:0000256" key="6">
    <source>
        <dbReference type="ARBA" id="ARBA00022960"/>
    </source>
</evidence>
<keyword evidence="12" id="KW-1185">Reference proteome</keyword>
<comment type="pathway">
    <text evidence="1 9">Cell wall biogenesis; peptidoglycan biosynthesis.</text>
</comment>
<dbReference type="GO" id="GO:0071972">
    <property type="term" value="F:peptidoglycan L,D-transpeptidase activity"/>
    <property type="evidence" value="ECO:0007669"/>
    <property type="project" value="TreeGrafter"/>
</dbReference>
<dbReference type="UniPathway" id="UPA00219"/>
<dbReference type="GO" id="GO:0071555">
    <property type="term" value="P:cell wall organization"/>
    <property type="evidence" value="ECO:0007669"/>
    <property type="project" value="UniProtKB-UniRule"/>
</dbReference>
<proteinExistence type="inferred from homology"/>
<keyword evidence="5" id="KW-0378">Hydrolase</keyword>
<name>A0A839UGE5_9HYPH</name>
<reference evidence="11 12" key="1">
    <citation type="submission" date="2020-08" db="EMBL/GenBank/DDBJ databases">
        <title>Genomic Encyclopedia of Type Strains, Phase III (KMG-III): the genomes of soil and plant-associated and newly described type strains.</title>
        <authorList>
            <person name="Whitman W."/>
        </authorList>
    </citation>
    <scope>NUCLEOTIDE SEQUENCE [LARGE SCALE GENOMIC DNA]</scope>
    <source>
        <strain evidence="11 12">CECT 7015</strain>
    </source>
</reference>
<evidence type="ECO:0000256" key="9">
    <source>
        <dbReference type="PROSITE-ProRule" id="PRU01373"/>
    </source>
</evidence>
<dbReference type="InterPro" id="IPR005490">
    <property type="entry name" value="LD_TPept_cat_dom"/>
</dbReference>
<dbReference type="PANTHER" id="PTHR30582:SF24">
    <property type="entry name" value="L,D-TRANSPEPTIDASE ERFK_SRFK-RELATED"/>
    <property type="match status" value="1"/>
</dbReference>
<organism evidence="11 12">
    <name type="scientific">Phyllobacterium trifolii</name>
    <dbReference type="NCBI Taxonomy" id="300193"/>
    <lineage>
        <taxon>Bacteria</taxon>
        <taxon>Pseudomonadati</taxon>
        <taxon>Pseudomonadota</taxon>
        <taxon>Alphaproteobacteria</taxon>
        <taxon>Hyphomicrobiales</taxon>
        <taxon>Phyllobacteriaceae</taxon>
        <taxon>Phyllobacterium</taxon>
    </lineage>
</organism>
<dbReference type="GO" id="GO:0018104">
    <property type="term" value="P:peptidoglycan-protein cross-linking"/>
    <property type="evidence" value="ECO:0007669"/>
    <property type="project" value="TreeGrafter"/>
</dbReference>
<gene>
    <name evidence="11" type="ORF">FHS21_006081</name>
</gene>
<sequence>MDSNERHDVSNPLGARALYHYQNGRDTYCRIHGTTDPSSIGKAVSNGCIHMTNDQVVELYDLVPVGTKVVVLDPTSTFSPRS</sequence>
<feature type="active site" description="Nucleophile" evidence="9">
    <location>
        <position position="48"/>
    </location>
</feature>
<dbReference type="PANTHER" id="PTHR30582">
    <property type="entry name" value="L,D-TRANSPEPTIDASE"/>
    <property type="match status" value="1"/>
</dbReference>
<comment type="caution">
    <text evidence="11">The sequence shown here is derived from an EMBL/GenBank/DDBJ whole genome shotgun (WGS) entry which is preliminary data.</text>
</comment>
<keyword evidence="6 9" id="KW-0133">Cell shape</keyword>
<dbReference type="EMBL" id="JACHXN010000037">
    <property type="protein sequence ID" value="MBB3149627.1"/>
    <property type="molecule type" value="Genomic_DNA"/>
</dbReference>
<keyword evidence="7 9" id="KW-0573">Peptidoglycan synthesis</keyword>
<dbReference type="GO" id="GO:0008360">
    <property type="term" value="P:regulation of cell shape"/>
    <property type="evidence" value="ECO:0007669"/>
    <property type="project" value="UniProtKB-UniRule"/>
</dbReference>
<feature type="domain" description="L,D-TPase catalytic" evidence="10">
    <location>
        <begin position="1"/>
        <end position="72"/>
    </location>
</feature>
<keyword evidence="3" id="KW-0328">Glycosyltransferase</keyword>
<dbReference type="GO" id="GO:0016757">
    <property type="term" value="F:glycosyltransferase activity"/>
    <property type="evidence" value="ECO:0007669"/>
    <property type="project" value="UniProtKB-KW"/>
</dbReference>
<feature type="active site" description="Proton donor/acceptor" evidence="9">
    <location>
        <position position="32"/>
    </location>
</feature>
<dbReference type="InterPro" id="IPR038063">
    <property type="entry name" value="Transpep_catalytic_dom"/>
</dbReference>
<accession>A0A839UGE5</accession>
<protein>
    <submittedName>
        <fullName evidence="11">Lipoprotein-anchoring transpeptidase ErfK/SrfK</fullName>
    </submittedName>
</protein>
<evidence type="ECO:0000313" key="11">
    <source>
        <dbReference type="EMBL" id="MBB3149627.1"/>
    </source>
</evidence>
<dbReference type="GO" id="GO:0005576">
    <property type="term" value="C:extracellular region"/>
    <property type="evidence" value="ECO:0007669"/>
    <property type="project" value="TreeGrafter"/>
</dbReference>
<dbReference type="CDD" id="cd16913">
    <property type="entry name" value="YkuD_like"/>
    <property type="match status" value="1"/>
</dbReference>